<accession>A0ABT1YRF1</accession>
<keyword evidence="1" id="KW-0812">Transmembrane</keyword>
<dbReference type="EMBL" id="JANQBD010000031">
    <property type="protein sequence ID" value="MCR8635762.1"/>
    <property type="molecule type" value="Genomic_DNA"/>
</dbReference>
<dbReference type="Proteomes" id="UP001300012">
    <property type="component" value="Unassembled WGS sequence"/>
</dbReference>
<comment type="caution">
    <text evidence="2">The sequence shown here is derived from an EMBL/GenBank/DDBJ whole genome shotgun (WGS) entry which is preliminary data.</text>
</comment>
<gene>
    <name evidence="2" type="ORF">NV381_31605</name>
</gene>
<keyword evidence="3" id="KW-1185">Reference proteome</keyword>
<protein>
    <submittedName>
        <fullName evidence="2">Uncharacterized protein</fullName>
    </submittedName>
</protein>
<dbReference type="RefSeq" id="WP_258217307.1">
    <property type="nucleotide sequence ID" value="NZ_JANQBD010000031.1"/>
</dbReference>
<evidence type="ECO:0000313" key="3">
    <source>
        <dbReference type="Proteomes" id="UP001300012"/>
    </source>
</evidence>
<feature type="transmembrane region" description="Helical" evidence="1">
    <location>
        <begin position="16"/>
        <end position="35"/>
    </location>
</feature>
<name>A0ABT1YRF1_9BACL</name>
<keyword evidence="1" id="KW-0472">Membrane</keyword>
<proteinExistence type="predicted"/>
<feature type="transmembrane region" description="Helical" evidence="1">
    <location>
        <begin position="47"/>
        <end position="68"/>
    </location>
</feature>
<evidence type="ECO:0000256" key="1">
    <source>
        <dbReference type="SAM" id="Phobius"/>
    </source>
</evidence>
<sequence>MDSVLEKKEKITRKDLVYWFIILDLILAVSGLLTWKFKDSQDVINQISLVSSISSILLALVAIIYAFFQTLASTKQGDNQQRTLEKIEEKIVELGLIKDELAFIKNEFVSFRESSKSDKIEIIATLDSYLKANNISLLDSLKEKHIDIPIDIQNSVLEKSNKYLEKYIDQVKHSLSINDNKDIKRKNEHENLMRVFHYINNNYNVGDFIYRQDLEKFIANWHTLSGAKTLASKALSELSHPQSILEPAGIQEDGEIYYKVKKEFPGGPTGP</sequence>
<keyword evidence="1" id="KW-1133">Transmembrane helix</keyword>
<reference evidence="2 3" key="1">
    <citation type="submission" date="2022-08" db="EMBL/GenBank/DDBJ databases">
        <title>Paenibacillus endoradicis sp. nov., Paenibacillus radicibacter sp. nov and Paenibacillus pararadicis sp. nov., three cold-adapted plant growth-promoting bacteria isolated from root of Larix gmelinii in Great Khingan.</title>
        <authorList>
            <person name="Xue H."/>
        </authorList>
    </citation>
    <scope>NUCLEOTIDE SEQUENCE [LARGE SCALE GENOMIC DNA]</scope>
    <source>
        <strain evidence="2 3">N5-1-1-5</strain>
    </source>
</reference>
<evidence type="ECO:0000313" key="2">
    <source>
        <dbReference type="EMBL" id="MCR8635762.1"/>
    </source>
</evidence>
<organism evidence="2 3">
    <name type="scientific">Paenibacillus radicis</name>
    <name type="common">ex Xue et al. 2023</name>
    <dbReference type="NCBI Taxonomy" id="2972489"/>
    <lineage>
        <taxon>Bacteria</taxon>
        <taxon>Bacillati</taxon>
        <taxon>Bacillota</taxon>
        <taxon>Bacilli</taxon>
        <taxon>Bacillales</taxon>
        <taxon>Paenibacillaceae</taxon>
        <taxon>Paenibacillus</taxon>
    </lineage>
</organism>